<organism evidence="2 3">
    <name type="scientific">Mesobacillus selenatarsenatis (strain DSM 18680 / JCM 14380 / FERM P-15431 / SF-1)</name>
    <dbReference type="NCBI Taxonomy" id="1321606"/>
    <lineage>
        <taxon>Bacteria</taxon>
        <taxon>Bacillati</taxon>
        <taxon>Bacillota</taxon>
        <taxon>Bacilli</taxon>
        <taxon>Bacillales</taxon>
        <taxon>Bacillaceae</taxon>
        <taxon>Mesobacillus</taxon>
    </lineage>
</organism>
<sequence length="111" mass="12492">MKNKVLRHKLLIVSIFIGWIGVTINPLFDSVTVTSDYDLTNHRLGLPLPVIEQHTSLTPLEDAYPFELGFVSPLEHPTTLIAGNYLILVVTAVFAVYLILFGIVSLYKRIR</sequence>
<evidence type="ECO:0000256" key="1">
    <source>
        <dbReference type="SAM" id="Phobius"/>
    </source>
</evidence>
<keyword evidence="1" id="KW-0472">Membrane</keyword>
<feature type="transmembrane region" description="Helical" evidence="1">
    <location>
        <begin position="10"/>
        <end position="28"/>
    </location>
</feature>
<proteinExistence type="predicted"/>
<dbReference type="OrthoDB" id="2888631at2"/>
<reference evidence="2 3" key="1">
    <citation type="submission" date="2013-06" db="EMBL/GenBank/DDBJ databases">
        <title>Whole genome shotgun sequence of Bacillus selenatarsenatis SF-1.</title>
        <authorList>
            <person name="Kuroda M."/>
            <person name="Sei K."/>
            <person name="Yamashita M."/>
            <person name="Ike M."/>
        </authorList>
    </citation>
    <scope>NUCLEOTIDE SEQUENCE [LARGE SCALE GENOMIC DNA]</scope>
    <source>
        <strain evidence="2 3">SF-1</strain>
    </source>
</reference>
<evidence type="ECO:0000313" key="3">
    <source>
        <dbReference type="Proteomes" id="UP000031014"/>
    </source>
</evidence>
<dbReference type="AlphaFoldDB" id="A0A0A8X6L4"/>
<dbReference type="RefSeq" id="WP_041966588.1">
    <property type="nucleotide sequence ID" value="NZ_BASE01000071.1"/>
</dbReference>
<keyword evidence="3" id="KW-1185">Reference proteome</keyword>
<evidence type="ECO:0000313" key="2">
    <source>
        <dbReference type="EMBL" id="GAM14884.1"/>
    </source>
</evidence>
<name>A0A0A8X6L4_MESS1</name>
<keyword evidence="1" id="KW-0812">Transmembrane</keyword>
<dbReference type="Proteomes" id="UP000031014">
    <property type="component" value="Unassembled WGS sequence"/>
</dbReference>
<comment type="caution">
    <text evidence="2">The sequence shown here is derived from an EMBL/GenBank/DDBJ whole genome shotgun (WGS) entry which is preliminary data.</text>
</comment>
<protein>
    <submittedName>
        <fullName evidence="2">Uncharacterized protein</fullName>
    </submittedName>
</protein>
<gene>
    <name evidence="2" type="ORF">SAMD00020551_3038</name>
</gene>
<accession>A0A0A8X6L4</accession>
<feature type="transmembrane region" description="Helical" evidence="1">
    <location>
        <begin position="85"/>
        <end position="107"/>
    </location>
</feature>
<dbReference type="STRING" id="1321606.SAMD00020551_3038"/>
<dbReference type="EMBL" id="BASE01000071">
    <property type="protein sequence ID" value="GAM14884.1"/>
    <property type="molecule type" value="Genomic_DNA"/>
</dbReference>
<keyword evidence="1" id="KW-1133">Transmembrane helix</keyword>